<dbReference type="SUPFAM" id="SSF53474">
    <property type="entry name" value="alpha/beta-Hydrolases"/>
    <property type="match status" value="1"/>
</dbReference>
<dbReference type="EMBL" id="CAJHJT010000034">
    <property type="protein sequence ID" value="CAD7004478.1"/>
    <property type="molecule type" value="Genomic_DNA"/>
</dbReference>
<dbReference type="GO" id="GO:0004771">
    <property type="term" value="F:sterol ester esterase activity"/>
    <property type="evidence" value="ECO:0007669"/>
    <property type="project" value="UniProtKB-EC"/>
</dbReference>
<comment type="catalytic activity">
    <reaction evidence="10">
        <text>a cholesterol ester + H2O = cholesterol + a fatty acid + H(+)</text>
        <dbReference type="Rhea" id="RHEA:36403"/>
        <dbReference type="ChEBI" id="CHEBI:15377"/>
        <dbReference type="ChEBI" id="CHEBI:15378"/>
        <dbReference type="ChEBI" id="CHEBI:16113"/>
        <dbReference type="ChEBI" id="CHEBI:17002"/>
        <dbReference type="ChEBI" id="CHEBI:28868"/>
        <dbReference type="EC" id="3.1.1.13"/>
    </reaction>
    <physiologicalReaction direction="left-to-right" evidence="10">
        <dbReference type="Rhea" id="RHEA:36404"/>
    </physiologicalReaction>
</comment>
<evidence type="ECO:0000313" key="12">
    <source>
        <dbReference type="EMBL" id="JAB86497.1"/>
    </source>
</evidence>
<evidence type="ECO:0000256" key="6">
    <source>
        <dbReference type="ARBA" id="ARBA00022801"/>
    </source>
</evidence>
<reference evidence="11" key="3">
    <citation type="submission" date="2020-11" db="EMBL/GenBank/DDBJ databases">
        <authorList>
            <person name="Whitehead M."/>
        </authorList>
    </citation>
    <scope>NUCLEOTIDE SEQUENCE</scope>
    <source>
        <strain evidence="11">EGII</strain>
    </source>
</reference>
<dbReference type="Pfam" id="PF10230">
    <property type="entry name" value="LIDHydrolase"/>
    <property type="match status" value="1"/>
</dbReference>
<evidence type="ECO:0000256" key="3">
    <source>
        <dbReference type="ARBA" id="ARBA00008300"/>
    </source>
</evidence>
<reference evidence="12" key="2">
    <citation type="journal article" date="2014" name="BMC Genomics">
        <title>A genomic perspective to assessing quality of mass-reared SIT flies used in Mediterranean fruit fly (Ceratitis capitata) eradication in California.</title>
        <authorList>
            <person name="Calla B."/>
            <person name="Hall B."/>
            <person name="Hou S."/>
            <person name="Geib S.M."/>
        </authorList>
    </citation>
    <scope>NUCLEOTIDE SEQUENCE</scope>
</reference>
<sequence>MKEGFITICGVPTHITTWGRWIEEDLVDVPEIVLCIPGNPGLVGFYTEFLHLLYQQLQQKIPVWIIGHLGHEESSENSETEVPCLKGNEKVFDLDGQLQHKSEFIQRFVPANTKIHLIGHSIGAWMVIQLLEHQLVRERVTKCYLLFPTIERMVDSSNGWNFTKIGVPIYNILGFAIPLFNRLPKFLQSLGVKVYFWLLNIPKTFIDTALEYSKAPVMEKVVFLAKDEMARVRNLDCNLIEKHLPLLKLYYGTTDGWVPVEYYNDLCSKFPHIDAELDKEQIDHAFVLRNSGNMARIVSRMISKYSNSLK</sequence>
<comment type="subcellular location">
    <subcellularLocation>
        <location evidence="1">Endoplasmic reticulum</location>
    </subcellularLocation>
    <subcellularLocation>
        <location evidence="2">Lipid droplet</location>
    </subcellularLocation>
</comment>
<name>W8AKZ1_CERCA</name>
<evidence type="ECO:0000256" key="5">
    <source>
        <dbReference type="ARBA" id="ARBA00022677"/>
    </source>
</evidence>
<keyword evidence="6" id="KW-0378">Hydrolase</keyword>
<comment type="similarity">
    <text evidence="3">Belongs to the AB hydrolase superfamily. LDAH family.</text>
</comment>
<dbReference type="OrthoDB" id="448051at2759"/>
<keyword evidence="5" id="KW-0551">Lipid droplet</keyword>
<protein>
    <recommendedName>
        <fullName evidence="4">Lipid droplet-associated hydrolase</fullName>
        <ecNumber evidence="9">3.1.1.13</ecNumber>
    </recommendedName>
    <alternativeName>
        <fullName evidence="8">Lipid droplet-associated serine hydrolase</fullName>
    </alternativeName>
</protein>
<dbReference type="Proteomes" id="UP000606786">
    <property type="component" value="Unassembled WGS sequence"/>
</dbReference>
<proteinExistence type="evidence at transcript level"/>
<dbReference type="PANTHER" id="PTHR13390:SF0">
    <property type="entry name" value="LIPID DROPLET-ASSOCIATED HYDROLASE"/>
    <property type="match status" value="1"/>
</dbReference>
<dbReference type="EC" id="3.1.1.13" evidence="9"/>
<evidence type="ECO:0000256" key="4">
    <source>
        <dbReference type="ARBA" id="ARBA00019242"/>
    </source>
</evidence>
<evidence type="ECO:0000256" key="8">
    <source>
        <dbReference type="ARBA" id="ARBA00031924"/>
    </source>
</evidence>
<evidence type="ECO:0000256" key="1">
    <source>
        <dbReference type="ARBA" id="ARBA00004240"/>
    </source>
</evidence>
<evidence type="ECO:0000256" key="2">
    <source>
        <dbReference type="ARBA" id="ARBA00004502"/>
    </source>
</evidence>
<dbReference type="EMBL" id="GAMC01020058">
    <property type="protein sequence ID" value="JAB86497.1"/>
    <property type="molecule type" value="mRNA"/>
</dbReference>
<evidence type="ECO:0000313" key="11">
    <source>
        <dbReference type="EMBL" id="CAD7004478.1"/>
    </source>
</evidence>
<dbReference type="PANTHER" id="PTHR13390">
    <property type="entry name" value="LIPASE"/>
    <property type="match status" value="1"/>
</dbReference>
<dbReference type="EMBL" id="GAMC01020056">
    <property type="protein sequence ID" value="JAB86499.1"/>
    <property type="molecule type" value="mRNA"/>
</dbReference>
<evidence type="ECO:0000256" key="7">
    <source>
        <dbReference type="ARBA" id="ARBA00022824"/>
    </source>
</evidence>
<gene>
    <name evidence="12" type="primary">CB043</name>
    <name evidence="11" type="ORF">CCAP1982_LOCUS12883</name>
</gene>
<dbReference type="GO" id="GO:0034389">
    <property type="term" value="P:lipid droplet organization"/>
    <property type="evidence" value="ECO:0007669"/>
    <property type="project" value="UniProtKB-ARBA"/>
</dbReference>
<dbReference type="GO" id="GO:0005811">
    <property type="term" value="C:lipid droplet"/>
    <property type="evidence" value="ECO:0007669"/>
    <property type="project" value="UniProtKB-SubCell"/>
</dbReference>
<dbReference type="GO" id="GO:0005783">
    <property type="term" value="C:endoplasmic reticulum"/>
    <property type="evidence" value="ECO:0007669"/>
    <property type="project" value="UniProtKB-SubCell"/>
</dbReference>
<keyword evidence="13" id="KW-1185">Reference proteome</keyword>
<accession>W8AKZ1</accession>
<dbReference type="InterPro" id="IPR019363">
    <property type="entry name" value="LDAH"/>
</dbReference>
<dbReference type="KEGG" id="ccat:105664447"/>
<evidence type="ECO:0000256" key="10">
    <source>
        <dbReference type="ARBA" id="ARBA00049527"/>
    </source>
</evidence>
<evidence type="ECO:0000313" key="13">
    <source>
        <dbReference type="Proteomes" id="UP000606786"/>
    </source>
</evidence>
<dbReference type="InterPro" id="IPR029058">
    <property type="entry name" value="AB_hydrolase_fold"/>
</dbReference>
<reference evidence="12" key="1">
    <citation type="submission" date="2013-07" db="EMBL/GenBank/DDBJ databases">
        <authorList>
            <person name="Geib S."/>
        </authorList>
    </citation>
    <scope>NUCLEOTIDE SEQUENCE</scope>
</reference>
<dbReference type="GO" id="GO:0019915">
    <property type="term" value="P:lipid storage"/>
    <property type="evidence" value="ECO:0007669"/>
    <property type="project" value="InterPro"/>
</dbReference>
<dbReference type="AlphaFoldDB" id="W8AKZ1"/>
<dbReference type="Gene3D" id="3.40.50.1820">
    <property type="entry name" value="alpha/beta hydrolase"/>
    <property type="match status" value="1"/>
</dbReference>
<dbReference type="FunFam" id="3.40.50.1820:FF:000068">
    <property type="entry name" value="Lipid droplet associated hydrolase"/>
    <property type="match status" value="1"/>
</dbReference>
<evidence type="ECO:0000256" key="9">
    <source>
        <dbReference type="ARBA" id="ARBA00039150"/>
    </source>
</evidence>
<keyword evidence="7" id="KW-0256">Endoplasmic reticulum</keyword>
<organism evidence="12">
    <name type="scientific">Ceratitis capitata</name>
    <name type="common">Mediterranean fruit fly</name>
    <name type="synonym">Tephritis capitata</name>
    <dbReference type="NCBI Taxonomy" id="7213"/>
    <lineage>
        <taxon>Eukaryota</taxon>
        <taxon>Metazoa</taxon>
        <taxon>Ecdysozoa</taxon>
        <taxon>Arthropoda</taxon>
        <taxon>Hexapoda</taxon>
        <taxon>Insecta</taxon>
        <taxon>Pterygota</taxon>
        <taxon>Neoptera</taxon>
        <taxon>Endopterygota</taxon>
        <taxon>Diptera</taxon>
        <taxon>Brachycera</taxon>
        <taxon>Muscomorpha</taxon>
        <taxon>Tephritoidea</taxon>
        <taxon>Tephritidae</taxon>
        <taxon>Ceratitis</taxon>
        <taxon>Ceratitis</taxon>
    </lineage>
</organism>